<name>A0AAD8ZC28_9TELE</name>
<evidence type="ECO:0000313" key="3">
    <source>
        <dbReference type="Proteomes" id="UP001239994"/>
    </source>
</evidence>
<dbReference type="GO" id="GO:0042138">
    <property type="term" value="P:meiotic DNA double-strand break formation"/>
    <property type="evidence" value="ECO:0007669"/>
    <property type="project" value="InterPro"/>
</dbReference>
<dbReference type="GO" id="GO:0000794">
    <property type="term" value="C:condensed nuclear chromosome"/>
    <property type="evidence" value="ECO:0007669"/>
    <property type="project" value="TreeGrafter"/>
</dbReference>
<dbReference type="Pfam" id="PF15771">
    <property type="entry name" value="IHO1"/>
    <property type="match status" value="1"/>
</dbReference>
<keyword evidence="3" id="KW-1185">Reference proteome</keyword>
<evidence type="ECO:0000256" key="1">
    <source>
        <dbReference type="SAM" id="MobiDB-lite"/>
    </source>
</evidence>
<dbReference type="GO" id="GO:0007129">
    <property type="term" value="P:homologous chromosome pairing at meiosis"/>
    <property type="evidence" value="ECO:0007669"/>
    <property type="project" value="TreeGrafter"/>
</dbReference>
<comment type="caution">
    <text evidence="2">The sequence shown here is derived from an EMBL/GenBank/DDBJ whole genome shotgun (WGS) entry which is preliminary data.</text>
</comment>
<dbReference type="AlphaFoldDB" id="A0AAD8ZC28"/>
<dbReference type="EMBL" id="JAROKS010000015">
    <property type="protein sequence ID" value="KAK1796589.1"/>
    <property type="molecule type" value="Genomic_DNA"/>
</dbReference>
<feature type="non-terminal residue" evidence="2">
    <location>
        <position position="532"/>
    </location>
</feature>
<organism evidence="2 3">
    <name type="scientific">Electrophorus voltai</name>
    <dbReference type="NCBI Taxonomy" id="2609070"/>
    <lineage>
        <taxon>Eukaryota</taxon>
        <taxon>Metazoa</taxon>
        <taxon>Chordata</taxon>
        <taxon>Craniata</taxon>
        <taxon>Vertebrata</taxon>
        <taxon>Euteleostomi</taxon>
        <taxon>Actinopterygii</taxon>
        <taxon>Neopterygii</taxon>
        <taxon>Teleostei</taxon>
        <taxon>Ostariophysi</taxon>
        <taxon>Gymnotiformes</taxon>
        <taxon>Gymnotoidei</taxon>
        <taxon>Gymnotidae</taxon>
        <taxon>Electrophorus</taxon>
    </lineage>
</organism>
<feature type="region of interest" description="Disordered" evidence="1">
    <location>
        <begin position="35"/>
        <end position="56"/>
    </location>
</feature>
<gene>
    <name evidence="2" type="ORF">P4O66_009616</name>
</gene>
<dbReference type="Proteomes" id="UP001239994">
    <property type="component" value="Unassembled WGS sequence"/>
</dbReference>
<proteinExistence type="predicted"/>
<dbReference type="GO" id="GO:0006310">
    <property type="term" value="P:DNA recombination"/>
    <property type="evidence" value="ECO:0007669"/>
    <property type="project" value="InterPro"/>
</dbReference>
<sequence>SHFIRGTKTGSTSDYSSLTDSQFLFGSQFWPDNSQSFPQDISGPSKSSRQGSQEINEMKVSTSYNSKPLLFGDGNATHSTGGKAKGILDKFEEEKRKAKESEILIQGIRQLQENLENIKRTFLNCFDGNCDITRKAVAEGVDSFKKTIWNDLDIIKESISSQTEMLMNLQTKTHTEMKDIENKATMAITGLRTIVLGLQRDMELLRVEQSKEQNVLGEILSLLSTKMTAHFSGPHTSHVRMIENAVQTSPDLLERFGVISEEKCYFKSMRVCSGDITHPEERVDKIAEPIEAKCLDKLSTGESLPILSHQPIENPRPFNHTAVEMSEPSTWQKTCCTHSVMTSAASPTAVTAVIQAPIRGNMVGTSVHFEPLKSLGNMDENASANWTEISRQKKVSKRGQRIQPFRRKKRALILPQRRSTNRMALVNVFEENQHDDEQENMVPFPTVNVYWKTSKKTVSENHLQPQQECPIRTESEQHLNPWLWSQSSNSSQMMMMECQKAELKRAKSEHNTDAINDQRGIWQLFDFISDSD</sequence>
<dbReference type="PANTHER" id="PTHR35662:SF1">
    <property type="entry name" value="INTERACTOR OF HORMAD1 PROTEIN 1"/>
    <property type="match status" value="1"/>
</dbReference>
<dbReference type="PANTHER" id="PTHR35662">
    <property type="entry name" value="INTERACTOR OF HORMAD1 PROTEIN 1"/>
    <property type="match status" value="1"/>
</dbReference>
<dbReference type="InterPro" id="IPR031529">
    <property type="entry name" value="IHO1"/>
</dbReference>
<accession>A0AAD8ZC28</accession>
<protein>
    <submittedName>
        <fullName evidence="2">Uncharacterized protein</fullName>
    </submittedName>
</protein>
<evidence type="ECO:0000313" key="2">
    <source>
        <dbReference type="EMBL" id="KAK1796589.1"/>
    </source>
</evidence>
<reference evidence="2" key="1">
    <citation type="submission" date="2023-03" db="EMBL/GenBank/DDBJ databases">
        <title>Electrophorus voltai genome.</title>
        <authorList>
            <person name="Bian C."/>
        </authorList>
    </citation>
    <scope>NUCLEOTIDE SEQUENCE</scope>
    <source>
        <strain evidence="2">CB-2022</strain>
        <tissue evidence="2">Muscle</tissue>
    </source>
</reference>